<keyword evidence="8" id="KW-0812">Transmembrane</keyword>
<evidence type="ECO:0000256" key="4">
    <source>
        <dbReference type="ARBA" id="ARBA00022741"/>
    </source>
</evidence>
<accession>A0A0R3PBX8</accession>
<dbReference type="GO" id="GO:0016020">
    <property type="term" value="C:membrane"/>
    <property type="evidence" value="ECO:0007669"/>
    <property type="project" value="UniProtKB-SubCell"/>
</dbReference>
<protein>
    <submittedName>
        <fullName evidence="11">Cation_ATPase_C domain-containing protein</fullName>
    </submittedName>
</protein>
<keyword evidence="8" id="KW-1133">Transmembrane helix</keyword>
<name>A0A0R3PBX8_ANGCS</name>
<sequence>MKGVEEKYDAQQVPGAKKTQWAALARDRGTAVFYVSVFQYITLVVVYSKGPPYRKTLFSNQPLCISIVFVTLLSLSIILWSPLWLLDFMGNVDLPSAEFRCLIVLIAAINAIFSFLFEKVFVERFLVDFVGRLGKPHVKFGCPDGVLVKSDVSIYDWILSRIGAEASWLTPRLSFTLRQ</sequence>
<dbReference type="GO" id="GO:0006874">
    <property type="term" value="P:intracellular calcium ion homeostasis"/>
    <property type="evidence" value="ECO:0007669"/>
    <property type="project" value="TreeGrafter"/>
</dbReference>
<evidence type="ECO:0000256" key="3">
    <source>
        <dbReference type="ARBA" id="ARBA00022723"/>
    </source>
</evidence>
<evidence type="ECO:0000256" key="8">
    <source>
        <dbReference type="SAM" id="Phobius"/>
    </source>
</evidence>
<dbReference type="GO" id="GO:0046872">
    <property type="term" value="F:metal ion binding"/>
    <property type="evidence" value="ECO:0007669"/>
    <property type="project" value="UniProtKB-KW"/>
</dbReference>
<comment type="subcellular location">
    <subcellularLocation>
        <location evidence="1">Membrane</location>
        <topology evidence="1">Multi-pass membrane protein</topology>
    </subcellularLocation>
</comment>
<dbReference type="Proteomes" id="UP000267027">
    <property type="component" value="Unassembled WGS sequence"/>
</dbReference>
<evidence type="ECO:0000313" key="9">
    <source>
        <dbReference type="EMBL" id="VDM52832.1"/>
    </source>
</evidence>
<dbReference type="InterPro" id="IPR006544">
    <property type="entry name" value="P-type_TPase_V"/>
</dbReference>
<keyword evidence="3" id="KW-0479">Metal-binding</keyword>
<keyword evidence="10" id="KW-1185">Reference proteome</keyword>
<evidence type="ECO:0000313" key="11">
    <source>
        <dbReference type="WBParaSite" id="ACOC_0000124601-mRNA-1"/>
    </source>
</evidence>
<keyword evidence="5" id="KW-0067">ATP-binding</keyword>
<feature type="transmembrane region" description="Helical" evidence="8">
    <location>
        <begin position="62"/>
        <end position="85"/>
    </location>
</feature>
<dbReference type="GO" id="GO:0005524">
    <property type="term" value="F:ATP binding"/>
    <property type="evidence" value="ECO:0007669"/>
    <property type="project" value="UniProtKB-KW"/>
</dbReference>
<feature type="transmembrane region" description="Helical" evidence="8">
    <location>
        <begin position="97"/>
        <end position="117"/>
    </location>
</feature>
<keyword evidence="8" id="KW-0472">Membrane</keyword>
<organism evidence="11">
    <name type="scientific">Angiostrongylus costaricensis</name>
    <name type="common">Nematode worm</name>
    <dbReference type="NCBI Taxonomy" id="334426"/>
    <lineage>
        <taxon>Eukaryota</taxon>
        <taxon>Metazoa</taxon>
        <taxon>Ecdysozoa</taxon>
        <taxon>Nematoda</taxon>
        <taxon>Chromadorea</taxon>
        <taxon>Rhabditida</taxon>
        <taxon>Rhabditina</taxon>
        <taxon>Rhabditomorpha</taxon>
        <taxon>Strongyloidea</taxon>
        <taxon>Metastrongylidae</taxon>
        <taxon>Angiostrongylus</taxon>
    </lineage>
</organism>
<dbReference type="AlphaFoldDB" id="A0A0R3PBX8"/>
<dbReference type="PANTHER" id="PTHR45630:SF8">
    <property type="entry name" value="CATION-TRANSPORTING ATPASE"/>
    <property type="match status" value="1"/>
</dbReference>
<dbReference type="WBParaSite" id="ACOC_0000124601-mRNA-1">
    <property type="protein sequence ID" value="ACOC_0000124601-mRNA-1"/>
    <property type="gene ID" value="ACOC_0000124601"/>
</dbReference>
<reference evidence="9 10" key="2">
    <citation type="submission" date="2018-11" db="EMBL/GenBank/DDBJ databases">
        <authorList>
            <consortium name="Pathogen Informatics"/>
        </authorList>
    </citation>
    <scope>NUCLEOTIDE SEQUENCE [LARGE SCALE GENOMIC DNA]</scope>
    <source>
        <strain evidence="9 10">Costa Rica</strain>
    </source>
</reference>
<evidence type="ECO:0000256" key="2">
    <source>
        <dbReference type="ARBA" id="ARBA00022553"/>
    </source>
</evidence>
<dbReference type="OrthoDB" id="5776025at2759"/>
<evidence type="ECO:0000256" key="1">
    <source>
        <dbReference type="ARBA" id="ARBA00004141"/>
    </source>
</evidence>
<keyword evidence="4" id="KW-0547">Nucleotide-binding</keyword>
<keyword evidence="7" id="KW-1278">Translocase</keyword>
<dbReference type="EMBL" id="UYYA01000174">
    <property type="protein sequence ID" value="VDM52832.1"/>
    <property type="molecule type" value="Genomic_DNA"/>
</dbReference>
<keyword evidence="6" id="KW-0460">Magnesium</keyword>
<dbReference type="GO" id="GO:0140358">
    <property type="term" value="F:P-type transmembrane transporter activity"/>
    <property type="evidence" value="ECO:0007669"/>
    <property type="project" value="InterPro"/>
</dbReference>
<dbReference type="GO" id="GO:0019829">
    <property type="term" value="F:ATPase-coupled monoatomic cation transmembrane transporter activity"/>
    <property type="evidence" value="ECO:0007669"/>
    <property type="project" value="TreeGrafter"/>
</dbReference>
<proteinExistence type="predicted"/>
<dbReference type="SUPFAM" id="SSF81665">
    <property type="entry name" value="Calcium ATPase, transmembrane domain M"/>
    <property type="match status" value="1"/>
</dbReference>
<dbReference type="STRING" id="334426.A0A0R3PBX8"/>
<feature type="transmembrane region" description="Helical" evidence="8">
    <location>
        <begin position="31"/>
        <end position="50"/>
    </location>
</feature>
<evidence type="ECO:0000256" key="5">
    <source>
        <dbReference type="ARBA" id="ARBA00022840"/>
    </source>
</evidence>
<dbReference type="GO" id="GO:0015203">
    <property type="term" value="F:polyamine transmembrane transporter activity"/>
    <property type="evidence" value="ECO:0007669"/>
    <property type="project" value="TreeGrafter"/>
</dbReference>
<reference evidence="11" key="1">
    <citation type="submission" date="2017-02" db="UniProtKB">
        <authorList>
            <consortium name="WormBaseParasite"/>
        </authorList>
    </citation>
    <scope>IDENTIFICATION</scope>
</reference>
<dbReference type="PANTHER" id="PTHR45630">
    <property type="entry name" value="CATION-TRANSPORTING ATPASE-RELATED"/>
    <property type="match status" value="1"/>
</dbReference>
<keyword evidence="2" id="KW-0597">Phosphoprotein</keyword>
<evidence type="ECO:0000256" key="6">
    <source>
        <dbReference type="ARBA" id="ARBA00022842"/>
    </source>
</evidence>
<evidence type="ECO:0000313" key="10">
    <source>
        <dbReference type="Proteomes" id="UP000267027"/>
    </source>
</evidence>
<evidence type="ECO:0000256" key="7">
    <source>
        <dbReference type="ARBA" id="ARBA00022967"/>
    </source>
</evidence>
<dbReference type="InterPro" id="IPR023298">
    <property type="entry name" value="ATPase_P-typ_TM_dom_sf"/>
</dbReference>
<gene>
    <name evidence="9" type="ORF">ACOC_LOCUS1247</name>
</gene>